<dbReference type="VEuPathDB" id="FungiDB:AeMF1_021624"/>
<comment type="caution">
    <text evidence="2">The sequence shown here is derived from an EMBL/GenBank/DDBJ whole genome shotgun (WGS) entry which is preliminary data.</text>
</comment>
<evidence type="ECO:0000313" key="3">
    <source>
        <dbReference type="Proteomes" id="UP000481153"/>
    </source>
</evidence>
<accession>A0A6G0WK43</accession>
<proteinExistence type="predicted"/>
<organism evidence="2 3">
    <name type="scientific">Aphanomyces euteiches</name>
    <dbReference type="NCBI Taxonomy" id="100861"/>
    <lineage>
        <taxon>Eukaryota</taxon>
        <taxon>Sar</taxon>
        <taxon>Stramenopiles</taxon>
        <taxon>Oomycota</taxon>
        <taxon>Saprolegniomycetes</taxon>
        <taxon>Saprolegniales</taxon>
        <taxon>Verrucalvaceae</taxon>
        <taxon>Aphanomyces</taxon>
    </lineage>
</organism>
<keyword evidence="1" id="KW-0812">Transmembrane</keyword>
<gene>
    <name evidence="2" type="ORF">Ae201684_014435</name>
</gene>
<keyword evidence="3" id="KW-1185">Reference proteome</keyword>
<keyword evidence="1" id="KW-1133">Transmembrane helix</keyword>
<evidence type="ECO:0008006" key="4">
    <source>
        <dbReference type="Google" id="ProtNLM"/>
    </source>
</evidence>
<dbReference type="AlphaFoldDB" id="A0A6G0WK43"/>
<evidence type="ECO:0000313" key="2">
    <source>
        <dbReference type="EMBL" id="KAF0727610.1"/>
    </source>
</evidence>
<dbReference type="Proteomes" id="UP000481153">
    <property type="component" value="Unassembled WGS sequence"/>
</dbReference>
<name>A0A6G0WK43_9STRA</name>
<dbReference type="EMBL" id="VJMJ01000193">
    <property type="protein sequence ID" value="KAF0727610.1"/>
    <property type="molecule type" value="Genomic_DNA"/>
</dbReference>
<protein>
    <recommendedName>
        <fullName evidence="4">Transmembrane protein</fullName>
    </recommendedName>
</protein>
<reference evidence="2 3" key="1">
    <citation type="submission" date="2019-07" db="EMBL/GenBank/DDBJ databases">
        <title>Genomics analysis of Aphanomyces spp. identifies a new class of oomycete effector associated with host adaptation.</title>
        <authorList>
            <person name="Gaulin E."/>
        </authorList>
    </citation>
    <scope>NUCLEOTIDE SEQUENCE [LARGE SCALE GENOMIC DNA]</scope>
    <source>
        <strain evidence="2 3">ATCC 201684</strain>
    </source>
</reference>
<evidence type="ECO:0000256" key="1">
    <source>
        <dbReference type="SAM" id="Phobius"/>
    </source>
</evidence>
<feature type="transmembrane region" description="Helical" evidence="1">
    <location>
        <begin position="13"/>
        <end position="33"/>
    </location>
</feature>
<sequence>MEDLLISYSPHDVVLFSFGAMLLLTLFFAYVVIEPRFPTGIAPYKTMSVTYMDDKEEDDKTVHDEPSKKRAVMREIEREIQAANHGGLRNRNASQRCRDRAHPAPVWSSDWSIELKQLAAFLDSRNIDAMRDPLQRMHDCLVYFKAPGTRDMNKASILCKALVKHDGLDLLRRLQDDIPDEDIRSLAQAVLESAVGTIWS</sequence>
<keyword evidence="1" id="KW-0472">Membrane</keyword>